<dbReference type="SUPFAM" id="SSF54909">
    <property type="entry name" value="Dimeric alpha+beta barrel"/>
    <property type="match status" value="1"/>
</dbReference>
<keyword evidence="3" id="KW-0804">Transcription</keyword>
<dbReference type="InterPro" id="IPR036390">
    <property type="entry name" value="WH_DNA-bd_sf"/>
</dbReference>
<accession>A0A6J6L171</accession>
<organism evidence="5">
    <name type="scientific">freshwater metagenome</name>
    <dbReference type="NCBI Taxonomy" id="449393"/>
    <lineage>
        <taxon>unclassified sequences</taxon>
        <taxon>metagenomes</taxon>
        <taxon>ecological metagenomes</taxon>
    </lineage>
</organism>
<name>A0A6J6L171_9ZZZZ</name>
<sequence>MRISDKNSVLDDLDIEILNQLNSDSSVANSRLAEIVGLAASTTLMRVRGLVQRGVIRKFTLDVDYNKIGLGVQAIVFLSLRRQDEVTMQPMIERISSAGNVVQIFHVSGNEDLLVHVAVSDSESLREFIQMHLTSDPNVRNAQTHLIFGHTR</sequence>
<reference evidence="5" key="1">
    <citation type="submission" date="2020-05" db="EMBL/GenBank/DDBJ databases">
        <authorList>
            <person name="Chiriac C."/>
            <person name="Salcher M."/>
            <person name="Ghai R."/>
            <person name="Kavagutti S V."/>
        </authorList>
    </citation>
    <scope>NUCLEOTIDE SEQUENCE</scope>
</reference>
<evidence type="ECO:0000256" key="3">
    <source>
        <dbReference type="ARBA" id="ARBA00023163"/>
    </source>
</evidence>
<dbReference type="InterPro" id="IPR000485">
    <property type="entry name" value="AsnC-type_HTH_dom"/>
</dbReference>
<keyword evidence="1" id="KW-0805">Transcription regulation</keyword>
<dbReference type="Pfam" id="PF01037">
    <property type="entry name" value="AsnC_trans_reg"/>
    <property type="match status" value="1"/>
</dbReference>
<dbReference type="Pfam" id="PF13404">
    <property type="entry name" value="HTH_AsnC-type"/>
    <property type="match status" value="1"/>
</dbReference>
<dbReference type="AlphaFoldDB" id="A0A6J6L171"/>
<dbReference type="Gene3D" id="1.10.10.10">
    <property type="entry name" value="Winged helix-like DNA-binding domain superfamily/Winged helix DNA-binding domain"/>
    <property type="match status" value="1"/>
</dbReference>
<dbReference type="PANTHER" id="PTHR30154:SF54">
    <property type="entry name" value="POSSIBLE TRANSCRIPTIONAL REGULATORY PROTEIN (PROBABLY LRP_ASNC-FAMILY)"/>
    <property type="match status" value="1"/>
</dbReference>
<dbReference type="GO" id="GO:0005829">
    <property type="term" value="C:cytosol"/>
    <property type="evidence" value="ECO:0007669"/>
    <property type="project" value="TreeGrafter"/>
</dbReference>
<dbReference type="SUPFAM" id="SSF46785">
    <property type="entry name" value="Winged helix' DNA-binding domain"/>
    <property type="match status" value="1"/>
</dbReference>
<dbReference type="EMBL" id="CAEZWI010000090">
    <property type="protein sequence ID" value="CAB4655730.1"/>
    <property type="molecule type" value="Genomic_DNA"/>
</dbReference>
<dbReference type="PROSITE" id="PS50956">
    <property type="entry name" value="HTH_ASNC_2"/>
    <property type="match status" value="1"/>
</dbReference>
<evidence type="ECO:0000256" key="2">
    <source>
        <dbReference type="ARBA" id="ARBA00023125"/>
    </source>
</evidence>
<dbReference type="InterPro" id="IPR036388">
    <property type="entry name" value="WH-like_DNA-bd_sf"/>
</dbReference>
<evidence type="ECO:0000256" key="1">
    <source>
        <dbReference type="ARBA" id="ARBA00023015"/>
    </source>
</evidence>
<proteinExistence type="predicted"/>
<dbReference type="SMART" id="SM00344">
    <property type="entry name" value="HTH_ASNC"/>
    <property type="match status" value="1"/>
</dbReference>
<dbReference type="PRINTS" id="PR00033">
    <property type="entry name" value="HTHASNC"/>
</dbReference>
<gene>
    <name evidence="5" type="ORF">UFOPK2237_00772</name>
</gene>
<keyword evidence="2" id="KW-0238">DNA-binding</keyword>
<feature type="domain" description="HTH asnC-type" evidence="4">
    <location>
        <begin position="10"/>
        <end position="71"/>
    </location>
</feature>
<dbReference type="GO" id="GO:0043200">
    <property type="term" value="P:response to amino acid"/>
    <property type="evidence" value="ECO:0007669"/>
    <property type="project" value="TreeGrafter"/>
</dbReference>
<protein>
    <submittedName>
        <fullName evidence="5">Unannotated protein</fullName>
    </submittedName>
</protein>
<dbReference type="InterPro" id="IPR019887">
    <property type="entry name" value="Tscrpt_reg_AsnC/Lrp_C"/>
</dbReference>
<dbReference type="InterPro" id="IPR011008">
    <property type="entry name" value="Dimeric_a/b-barrel"/>
</dbReference>
<evidence type="ECO:0000313" key="5">
    <source>
        <dbReference type="EMBL" id="CAB4655730.1"/>
    </source>
</evidence>
<dbReference type="Gene3D" id="3.30.70.920">
    <property type="match status" value="1"/>
</dbReference>
<dbReference type="InterPro" id="IPR019888">
    <property type="entry name" value="Tscrpt_reg_AsnC-like"/>
</dbReference>
<evidence type="ECO:0000259" key="4">
    <source>
        <dbReference type="PROSITE" id="PS50956"/>
    </source>
</evidence>
<dbReference type="PANTHER" id="PTHR30154">
    <property type="entry name" value="LEUCINE-RESPONSIVE REGULATORY PROTEIN"/>
    <property type="match status" value="1"/>
</dbReference>
<dbReference type="GO" id="GO:0043565">
    <property type="term" value="F:sequence-specific DNA binding"/>
    <property type="evidence" value="ECO:0007669"/>
    <property type="project" value="InterPro"/>
</dbReference>